<dbReference type="AlphaFoldDB" id="A0A6P8Q2H6"/>
<dbReference type="SMART" id="SM00191">
    <property type="entry name" value="Int_alpha"/>
    <property type="match status" value="5"/>
</dbReference>
<dbReference type="OrthoDB" id="5317514at2759"/>
<dbReference type="PANTHER" id="PTHR23221">
    <property type="entry name" value="GLYCOSYLPHOSPHATIDYLINOSITOL PHOSPHOLIPASE D"/>
    <property type="match status" value="1"/>
</dbReference>
<dbReference type="Pfam" id="PF00882">
    <property type="entry name" value="Zn_dep_PLPC"/>
    <property type="match status" value="1"/>
</dbReference>
<dbReference type="RefSeq" id="XP_033790389.1">
    <property type="nucleotide sequence ID" value="XM_033934498.1"/>
</dbReference>
<evidence type="ECO:0000313" key="15">
    <source>
        <dbReference type="Proteomes" id="UP000515159"/>
    </source>
</evidence>
<dbReference type="CTD" id="2822"/>
<dbReference type="GO" id="GO:0004621">
    <property type="term" value="F:glycosylphosphatidylinositol phospholipase D activity"/>
    <property type="evidence" value="ECO:0007669"/>
    <property type="project" value="UniProtKB-EC"/>
</dbReference>
<feature type="repeat" description="FG-GAP" evidence="12">
    <location>
        <begin position="374"/>
        <end position="435"/>
    </location>
</feature>
<dbReference type="InterPro" id="IPR029002">
    <property type="entry name" value="PLPC/GPLD1"/>
</dbReference>
<feature type="signal peptide" evidence="13">
    <location>
        <begin position="1"/>
        <end position="19"/>
    </location>
</feature>
<accession>A0A6P8Q2H6</accession>
<feature type="repeat" description="FG-GAP" evidence="12">
    <location>
        <begin position="443"/>
        <end position="504"/>
    </location>
</feature>
<dbReference type="InterPro" id="IPR028994">
    <property type="entry name" value="Integrin_alpha_N"/>
</dbReference>
<feature type="chain" id="PRO_5028036317" description="Phosphatidylinositol-glycan-specific phospholipase D" evidence="13">
    <location>
        <begin position="20"/>
        <end position="844"/>
    </location>
</feature>
<dbReference type="InParanoid" id="A0A6P8Q2H6"/>
<evidence type="ECO:0000256" key="3">
    <source>
        <dbReference type="ARBA" id="ARBA00012284"/>
    </source>
</evidence>
<keyword evidence="9" id="KW-0325">Glycoprotein</keyword>
<comment type="subcellular location">
    <subcellularLocation>
        <location evidence="1">Secreted</location>
    </subcellularLocation>
</comment>
<dbReference type="KEGG" id="gsh:117355635"/>
<evidence type="ECO:0000256" key="13">
    <source>
        <dbReference type="SAM" id="SignalP"/>
    </source>
</evidence>
<dbReference type="Proteomes" id="UP000515159">
    <property type="component" value="Chromosome 2"/>
</dbReference>
<keyword evidence="6 13" id="KW-0732">Signal</keyword>
<keyword evidence="5" id="KW-0964">Secreted</keyword>
<evidence type="ECO:0000256" key="5">
    <source>
        <dbReference type="ARBA" id="ARBA00022525"/>
    </source>
</evidence>
<evidence type="ECO:0000256" key="2">
    <source>
        <dbReference type="ARBA" id="ARBA00008652"/>
    </source>
</evidence>
<evidence type="ECO:0000256" key="9">
    <source>
        <dbReference type="ARBA" id="ARBA00023180"/>
    </source>
</evidence>
<comment type="catalytic activity">
    <reaction evidence="11">
        <text>a 6-(alpha-D-glucosaminyl)-1-(1,2-diacyl-sn-glycero-3-phospho)-1D-myo-inositol + H2O = 6-(alpha-D-glucosaminyl)-1D-myo-inositol + a 1,2-diacyl-sn-glycero-3-phosphate + H(+)</text>
        <dbReference type="Rhea" id="RHEA:10832"/>
        <dbReference type="ChEBI" id="CHEBI:15377"/>
        <dbReference type="ChEBI" id="CHEBI:15378"/>
        <dbReference type="ChEBI" id="CHEBI:57997"/>
        <dbReference type="ChEBI" id="CHEBI:58608"/>
        <dbReference type="ChEBI" id="CHEBI:58700"/>
        <dbReference type="EC" id="3.1.4.50"/>
    </reaction>
</comment>
<sequence>MLRIWSVLVALICYQCSRTMQCGISTHIEIAHRALEFFSQREGSVNYRQLLLKHQDAFQAGSVYPDAFYPDICKKGISHEVSEDTHWTPFLNTSINYIRKNYPQPWEEETEKLVVFLFGIASHMVADVSWHSLGIEQGFLRTMAEVDFYGSYSQAHSTGDFGGDVLGQYELDFHYLAKEWYLPVKDLTRIYEEYYGQKVISEGRIIDCTYLQFLEMYGEVFAVSKLFPFYARKSPFLVERFHEYFLGGVDDMAFWTTKIFHFTSEMLDNGTSDCFIPENPLFVQCNGLIKDSNIPSWTQQVGAKPERHGYHRNVQFSLMKTVGADIISTEKGISFRINNWAQNSLHFINTAATAMNMKNVEVLSTGRDSNHVTKPSASYYLKTPYARLGWAMTSADLNQDGYDDLVIGAPGYSTMGNVQVGRVYIIYSNESGLPPVNMDLDEEADGLLQGSEPSGRFGSAVAALDFNADGVMDIAVGAPSVGSEQLSYTGAVYVYFGARYKGVSMKPNVTITCGDTYCNLGWSLLAADINGDGISDLVVSSPYAPAGGKQKGMVAGFFSTARRNGKGLLSVKEVDWLVKGNQDFSWFGYSLHSHRLKNRTLVIIGSPTWKKPCISRDFKLPFDRKQSIGRIYGYYPPSRKYWFVLTGEEEQSKLGSSIASGLVAVDGVPMQVLVAGAPTQDATSRLAFLPMLLHQAGATFIYQLEPPAAPSSCSILRGNRRFSHFGGKAYLSDLDNDGLDEIIVSSPLRSDDITSVLYGAEAGRVYIFNGNKTISGQMTDTCTSWISPCPEDWAQYVLISPEDKSRFGSNVITVKSGEKNEVVVAAERSSMKSRLSGALHVYSL</sequence>
<dbReference type="GeneID" id="117355635"/>
<keyword evidence="15" id="KW-1185">Reference proteome</keyword>
<dbReference type="EC" id="3.1.4.50" evidence="3"/>
<dbReference type="Gene3D" id="2.130.10.130">
    <property type="entry name" value="Integrin alpha, N-terminal"/>
    <property type="match status" value="3"/>
</dbReference>
<keyword evidence="7" id="KW-0677">Repeat</keyword>
<dbReference type="FunFam" id="2.130.10.130:FF:000016">
    <property type="entry name" value="Phosphatidylinositol-glycan-specific phospholipase D"/>
    <property type="match status" value="1"/>
</dbReference>
<evidence type="ECO:0000256" key="1">
    <source>
        <dbReference type="ARBA" id="ARBA00004613"/>
    </source>
</evidence>
<dbReference type="GO" id="GO:0031012">
    <property type="term" value="C:extracellular matrix"/>
    <property type="evidence" value="ECO:0007669"/>
    <property type="project" value="TreeGrafter"/>
</dbReference>
<feature type="repeat" description="FG-GAP" evidence="12">
    <location>
        <begin position="506"/>
        <end position="566"/>
    </location>
</feature>
<feature type="domain" description="Phospholipase C/D" evidence="14">
    <location>
        <begin position="26"/>
        <end position="185"/>
    </location>
</feature>
<evidence type="ECO:0000313" key="16">
    <source>
        <dbReference type="RefSeq" id="XP_033790389.1"/>
    </source>
</evidence>
<protein>
    <recommendedName>
        <fullName evidence="4">Phosphatidylinositol-glycan-specific phospholipase D</fullName>
        <ecNumber evidence="3">3.1.4.50</ecNumber>
    </recommendedName>
    <alternativeName>
        <fullName evidence="10">Glycosyl-phosphatidylinositol-specific phospholipase D</fullName>
    </alternativeName>
</protein>
<dbReference type="PROSITE" id="PS51470">
    <property type="entry name" value="FG_GAP"/>
    <property type="match status" value="3"/>
</dbReference>
<dbReference type="PANTHER" id="PTHR23221:SF7">
    <property type="entry name" value="PHOSPHATIDYLINOSITOL-GLYCAN-SPECIFIC PHOSPHOLIPASE D"/>
    <property type="match status" value="1"/>
</dbReference>
<proteinExistence type="inferred from homology"/>
<dbReference type="SUPFAM" id="SSF48537">
    <property type="entry name" value="Phospholipase C/P1 nuclease"/>
    <property type="match status" value="1"/>
</dbReference>
<dbReference type="SUPFAM" id="SSF69318">
    <property type="entry name" value="Integrin alpha N-terminal domain"/>
    <property type="match status" value="1"/>
</dbReference>
<dbReference type="InterPro" id="IPR013519">
    <property type="entry name" value="Int_alpha_beta-p"/>
</dbReference>
<evidence type="ECO:0000256" key="11">
    <source>
        <dbReference type="ARBA" id="ARBA00093237"/>
    </source>
</evidence>
<dbReference type="InterPro" id="IPR001028">
    <property type="entry name" value="Gprt_PLipase_D"/>
</dbReference>
<evidence type="ECO:0000256" key="8">
    <source>
        <dbReference type="ARBA" id="ARBA00022801"/>
    </source>
</evidence>
<evidence type="ECO:0000256" key="12">
    <source>
        <dbReference type="PROSITE-ProRule" id="PRU00803"/>
    </source>
</evidence>
<dbReference type="PRINTS" id="PR00718">
    <property type="entry name" value="PHPHLIPASED"/>
</dbReference>
<dbReference type="Pfam" id="PF01839">
    <property type="entry name" value="FG-GAP"/>
    <property type="match status" value="3"/>
</dbReference>
<dbReference type="GO" id="GO:0005615">
    <property type="term" value="C:extracellular space"/>
    <property type="evidence" value="ECO:0007669"/>
    <property type="project" value="TreeGrafter"/>
</dbReference>
<keyword evidence="8" id="KW-0378">Hydrolase</keyword>
<dbReference type="FunCoup" id="A0A6P8Q2H6">
    <property type="interactions" value="121"/>
</dbReference>
<evidence type="ECO:0000256" key="4">
    <source>
        <dbReference type="ARBA" id="ARBA00015988"/>
    </source>
</evidence>
<organism evidence="15 16">
    <name type="scientific">Geotrypetes seraphini</name>
    <name type="common">Gaboon caecilian</name>
    <name type="synonym">Caecilia seraphini</name>
    <dbReference type="NCBI Taxonomy" id="260995"/>
    <lineage>
        <taxon>Eukaryota</taxon>
        <taxon>Metazoa</taxon>
        <taxon>Chordata</taxon>
        <taxon>Craniata</taxon>
        <taxon>Vertebrata</taxon>
        <taxon>Euteleostomi</taxon>
        <taxon>Amphibia</taxon>
        <taxon>Gymnophiona</taxon>
        <taxon>Geotrypetes</taxon>
    </lineage>
</organism>
<dbReference type="InterPro" id="IPR008947">
    <property type="entry name" value="PLipase_C/P1_nuclease_dom_sf"/>
</dbReference>
<name>A0A6P8Q2H6_GEOSA</name>
<evidence type="ECO:0000256" key="10">
    <source>
        <dbReference type="ARBA" id="ARBA00029753"/>
    </source>
</evidence>
<comment type="similarity">
    <text evidence="2">Belongs to the GPLD1 family.</text>
</comment>
<gene>
    <name evidence="16" type="primary">GPLD1</name>
</gene>
<evidence type="ECO:0000256" key="7">
    <source>
        <dbReference type="ARBA" id="ARBA00022737"/>
    </source>
</evidence>
<reference evidence="16" key="1">
    <citation type="submission" date="2025-08" db="UniProtKB">
        <authorList>
            <consortium name="RefSeq"/>
        </authorList>
    </citation>
    <scope>IDENTIFICATION</scope>
</reference>
<evidence type="ECO:0000259" key="14">
    <source>
        <dbReference type="Pfam" id="PF00882"/>
    </source>
</evidence>
<dbReference type="InterPro" id="IPR013517">
    <property type="entry name" value="FG-GAP"/>
</dbReference>
<evidence type="ECO:0000256" key="6">
    <source>
        <dbReference type="ARBA" id="ARBA00022729"/>
    </source>
</evidence>